<dbReference type="AlphaFoldDB" id="A0A816SXL9"/>
<reference evidence="3" key="1">
    <citation type="submission" date="2021-02" db="EMBL/GenBank/DDBJ databases">
        <authorList>
            <person name="Nowell W R."/>
        </authorList>
    </citation>
    <scope>NUCLEOTIDE SEQUENCE</scope>
</reference>
<organism evidence="3 4">
    <name type="scientific">Rotaria magnacalcarata</name>
    <dbReference type="NCBI Taxonomy" id="392030"/>
    <lineage>
        <taxon>Eukaryota</taxon>
        <taxon>Metazoa</taxon>
        <taxon>Spiralia</taxon>
        <taxon>Gnathifera</taxon>
        <taxon>Rotifera</taxon>
        <taxon>Eurotatoria</taxon>
        <taxon>Bdelloidea</taxon>
        <taxon>Philodinida</taxon>
        <taxon>Philodinidae</taxon>
        <taxon>Rotaria</taxon>
    </lineage>
</organism>
<dbReference type="InterPro" id="IPR001810">
    <property type="entry name" value="F-box_dom"/>
</dbReference>
<evidence type="ECO:0000313" key="3">
    <source>
        <dbReference type="EMBL" id="CAF2090315.1"/>
    </source>
</evidence>
<sequence>MVDEKDILQLQVETPPVKSMLEQLPNELLIYVFEFLSHCDLYYTMYNLNSRLNKLCHTLKLYLDLDWTKSSFDDFCSSSRPLRSQVYSLRLSDKFDRLTFVHRFTDISIFTNLRALTITDASSENLDKVVSKLHLLRHLFYLNISRAVIQSIYITTTLFSLQSLKYLILYSVEPIVFNFSHDDIHPLTVLEYLEINGCHVVEFLELLKYVGPNLNRMKIRINYTSDQNLESIYGQIIGNLRCVSLSHLHMSFNYLSFTNFQLVVKLFPNLRHLTLSTFNDDLDFVSAAIWHRFISTQLLKLEKFQFHIRIDDVVQSPPPELVYSLNDLNGQWIDGPVIMDYNFRLDPPLFEFYTYSQPSFDGKYIVEFYDRKRYITPMNDMINIDKNITTLKITLHDDQLVVNEPLITYPNVTAINIHSQITTIAAENGPTKNSLICSDIKKSIPDLSKINTIAFTTHSPTDSIHSPLTFAHDLLVLLSNVTSLCVPYDYLLQLLKSPSIVQELAKKIDCLSISFYNDPPLFEDMMRIISFFSTRLLFLNFDIYIDFPYVTFYLILPLIMRGICAELIMFDLMLCRQNGQQALTFNEEFKIWFKQCLTTFTKANEKQSTRIEYRITDRKFLISF</sequence>
<dbReference type="SUPFAM" id="SSF52047">
    <property type="entry name" value="RNI-like"/>
    <property type="match status" value="1"/>
</dbReference>
<evidence type="ECO:0000256" key="1">
    <source>
        <dbReference type="SAM" id="Phobius"/>
    </source>
</evidence>
<feature type="domain" description="F-box" evidence="2">
    <location>
        <begin position="18"/>
        <end position="65"/>
    </location>
</feature>
<keyword evidence="1" id="KW-1133">Transmembrane helix</keyword>
<evidence type="ECO:0000259" key="2">
    <source>
        <dbReference type="PROSITE" id="PS50181"/>
    </source>
</evidence>
<proteinExistence type="predicted"/>
<dbReference type="Gene3D" id="3.80.10.10">
    <property type="entry name" value="Ribonuclease Inhibitor"/>
    <property type="match status" value="1"/>
</dbReference>
<dbReference type="Proteomes" id="UP000663887">
    <property type="component" value="Unassembled WGS sequence"/>
</dbReference>
<evidence type="ECO:0000313" key="4">
    <source>
        <dbReference type="Proteomes" id="UP000663887"/>
    </source>
</evidence>
<name>A0A816SXL9_9BILA</name>
<dbReference type="PROSITE" id="PS50181">
    <property type="entry name" value="FBOX"/>
    <property type="match status" value="1"/>
</dbReference>
<dbReference type="EMBL" id="CAJNRG010006993">
    <property type="protein sequence ID" value="CAF2090315.1"/>
    <property type="molecule type" value="Genomic_DNA"/>
</dbReference>
<comment type="caution">
    <text evidence="3">The sequence shown here is derived from an EMBL/GenBank/DDBJ whole genome shotgun (WGS) entry which is preliminary data.</text>
</comment>
<keyword evidence="1" id="KW-0472">Membrane</keyword>
<gene>
    <name evidence="3" type="ORF">XDN619_LOCUS16449</name>
</gene>
<accession>A0A816SXL9</accession>
<feature type="transmembrane region" description="Helical" evidence="1">
    <location>
        <begin position="551"/>
        <end position="574"/>
    </location>
</feature>
<dbReference type="InterPro" id="IPR032675">
    <property type="entry name" value="LRR_dom_sf"/>
</dbReference>
<keyword evidence="1" id="KW-0812">Transmembrane</keyword>
<protein>
    <recommendedName>
        <fullName evidence="2">F-box domain-containing protein</fullName>
    </recommendedName>
</protein>